<keyword evidence="3" id="KW-1185">Reference proteome</keyword>
<reference evidence="2 3" key="1">
    <citation type="journal article" date="2020" name="Microb. Genom.">
        <title>Genetic diversity of clinical and environmental Mucorales isolates obtained from an investigation of mucormycosis cases among solid organ transplant recipients.</title>
        <authorList>
            <person name="Nguyen M.H."/>
            <person name="Kaul D."/>
            <person name="Muto C."/>
            <person name="Cheng S.J."/>
            <person name="Richter R.A."/>
            <person name="Bruno V.M."/>
            <person name="Liu G."/>
            <person name="Beyhan S."/>
            <person name="Sundermann A.J."/>
            <person name="Mounaud S."/>
            <person name="Pasculle A.W."/>
            <person name="Nierman W.C."/>
            <person name="Driscoll E."/>
            <person name="Cumbie R."/>
            <person name="Clancy C.J."/>
            <person name="Dupont C.L."/>
        </authorList>
    </citation>
    <scope>NUCLEOTIDE SEQUENCE [LARGE SCALE GENOMIC DNA]</scope>
    <source>
        <strain evidence="2 3">GL24</strain>
    </source>
</reference>
<sequence>MAGIVDAAVVTEVVEEATVRIDAARVVERHRVGDVRTQERGSCCTSSSEGIAANAPLRVTASAPTAAPKRSVAVIASGSLQKAAKPAPAPPRSSRPTSTPPTKASPAAVVSTVATRKLGDWRAQLRERPVGTGVGVRYLRDGRQMDTRLVLADRVAERWPAQ</sequence>
<protein>
    <submittedName>
        <fullName evidence="2">Uncharacterized protein</fullName>
    </submittedName>
</protein>
<feature type="compositionally biased region" description="Low complexity" evidence="1">
    <location>
        <begin position="94"/>
        <end position="110"/>
    </location>
</feature>
<organism evidence="2 3">
    <name type="scientific">Rhizopus delemar</name>
    <dbReference type="NCBI Taxonomy" id="936053"/>
    <lineage>
        <taxon>Eukaryota</taxon>
        <taxon>Fungi</taxon>
        <taxon>Fungi incertae sedis</taxon>
        <taxon>Mucoromycota</taxon>
        <taxon>Mucoromycotina</taxon>
        <taxon>Mucoromycetes</taxon>
        <taxon>Mucorales</taxon>
        <taxon>Mucorineae</taxon>
        <taxon>Rhizopodaceae</taxon>
        <taxon>Rhizopus</taxon>
    </lineage>
</organism>
<evidence type="ECO:0000313" key="3">
    <source>
        <dbReference type="Proteomes" id="UP000740926"/>
    </source>
</evidence>
<name>A0A9P6Y7A9_9FUNG</name>
<proteinExistence type="predicted"/>
<comment type="caution">
    <text evidence="2">The sequence shown here is derived from an EMBL/GenBank/DDBJ whole genome shotgun (WGS) entry which is preliminary data.</text>
</comment>
<dbReference type="EMBL" id="JAANIU010006614">
    <property type="protein sequence ID" value="KAG1540999.1"/>
    <property type="molecule type" value="Genomic_DNA"/>
</dbReference>
<dbReference type="Proteomes" id="UP000740926">
    <property type="component" value="Unassembled WGS sequence"/>
</dbReference>
<accession>A0A9P6Y7A9</accession>
<feature type="region of interest" description="Disordered" evidence="1">
    <location>
        <begin position="77"/>
        <end position="110"/>
    </location>
</feature>
<evidence type="ECO:0000313" key="2">
    <source>
        <dbReference type="EMBL" id="KAG1540999.1"/>
    </source>
</evidence>
<dbReference type="AlphaFoldDB" id="A0A9P6Y7A9"/>
<gene>
    <name evidence="2" type="ORF">G6F50_014284</name>
</gene>
<evidence type="ECO:0000256" key="1">
    <source>
        <dbReference type="SAM" id="MobiDB-lite"/>
    </source>
</evidence>